<dbReference type="AlphaFoldDB" id="A0A1I9WL78"/>
<evidence type="ECO:0000256" key="1">
    <source>
        <dbReference type="ARBA" id="ARBA00023157"/>
    </source>
</evidence>
<feature type="domain" description="Peptidase S1" evidence="4">
    <location>
        <begin position="45"/>
        <end position="305"/>
    </location>
</feature>
<evidence type="ECO:0000259" key="4">
    <source>
        <dbReference type="PROSITE" id="PS50240"/>
    </source>
</evidence>
<dbReference type="InterPro" id="IPR043504">
    <property type="entry name" value="Peptidase_S1_PA_chymotrypsin"/>
</dbReference>
<dbReference type="GO" id="GO:0004252">
    <property type="term" value="F:serine-type endopeptidase activity"/>
    <property type="evidence" value="ECO:0007669"/>
    <property type="project" value="InterPro"/>
</dbReference>
<keyword evidence="3" id="KW-0732">Signal</keyword>
<dbReference type="InterPro" id="IPR001254">
    <property type="entry name" value="Trypsin_dom"/>
</dbReference>
<organism evidence="5">
    <name type="scientific">Nilaparvata lugens</name>
    <name type="common">Brown planthopper</name>
    <dbReference type="NCBI Taxonomy" id="108931"/>
    <lineage>
        <taxon>Eukaryota</taxon>
        <taxon>Metazoa</taxon>
        <taxon>Ecdysozoa</taxon>
        <taxon>Arthropoda</taxon>
        <taxon>Hexapoda</taxon>
        <taxon>Insecta</taxon>
        <taxon>Pterygota</taxon>
        <taxon>Neoptera</taxon>
        <taxon>Paraneoptera</taxon>
        <taxon>Hemiptera</taxon>
        <taxon>Auchenorrhyncha</taxon>
        <taxon>Fulgoroidea</taxon>
        <taxon>Delphacidae</taxon>
        <taxon>Delphacinae</taxon>
        <taxon>Nilaparvata</taxon>
    </lineage>
</organism>
<dbReference type="OrthoDB" id="6609004at2759"/>
<proteinExistence type="evidence at transcript level"/>
<feature type="chain" id="PRO_5009605868" evidence="3">
    <location>
        <begin position="19"/>
        <end position="309"/>
    </location>
</feature>
<dbReference type="EMBL" id="KU932262">
    <property type="protein sequence ID" value="APA33898.1"/>
    <property type="molecule type" value="mRNA"/>
</dbReference>
<comment type="similarity">
    <text evidence="2">Belongs to the peptidase S1 family. CLIP subfamily.</text>
</comment>
<dbReference type="PROSITE" id="PS50240">
    <property type="entry name" value="TRYPSIN_DOM"/>
    <property type="match status" value="1"/>
</dbReference>
<name>A0A1I9WL78_NILLU</name>
<dbReference type="InterPro" id="IPR051487">
    <property type="entry name" value="Ser/Thr_Proteases_Immune/Dev"/>
</dbReference>
<dbReference type="Gene3D" id="2.40.10.10">
    <property type="entry name" value="Trypsin-like serine proteases"/>
    <property type="match status" value="2"/>
</dbReference>
<accession>A0A1I9WL78</accession>
<dbReference type="PANTHER" id="PTHR24256">
    <property type="entry name" value="TRYPTASE-RELATED"/>
    <property type="match status" value="1"/>
</dbReference>
<evidence type="ECO:0000256" key="3">
    <source>
        <dbReference type="SAM" id="SignalP"/>
    </source>
</evidence>
<dbReference type="GO" id="GO:0006508">
    <property type="term" value="P:proteolysis"/>
    <property type="evidence" value="ECO:0007669"/>
    <property type="project" value="InterPro"/>
</dbReference>
<feature type="signal peptide" evidence="3">
    <location>
        <begin position="1"/>
        <end position="18"/>
    </location>
</feature>
<dbReference type="Pfam" id="PF00089">
    <property type="entry name" value="Trypsin"/>
    <property type="match status" value="1"/>
</dbReference>
<keyword evidence="1" id="KW-1015">Disulfide bond</keyword>
<protein>
    <submittedName>
        <fullName evidence="5">Seminal fluid protein</fullName>
    </submittedName>
</protein>
<dbReference type="SUPFAM" id="SSF50494">
    <property type="entry name" value="Trypsin-like serine proteases"/>
    <property type="match status" value="1"/>
</dbReference>
<dbReference type="SMART" id="SM00020">
    <property type="entry name" value="Tryp_SPc"/>
    <property type="match status" value="1"/>
</dbReference>
<evidence type="ECO:0000256" key="2">
    <source>
        <dbReference type="ARBA" id="ARBA00024195"/>
    </source>
</evidence>
<dbReference type="InterPro" id="IPR009003">
    <property type="entry name" value="Peptidase_S1_PA"/>
</dbReference>
<sequence length="309" mass="34311">MATFFVLFLILPIHFIGCSKFDPTTHRGWPLINDKRCGIRTQLKTGGGKYASIGEFPWLVEFIFTLKKGNVTGFCTATIISDQFVLLPAYCRYKEPHPSKIIVGNVDRNKDVDCDTKSNICEPPMKQYGVEKFFRSNDAYSTDVSSIGLVKIQGKFEFNDFVAPICLEYGELLSKDYTGTEAEFAGWNNINDPDVKPDPSSSVLQKMTLPIQNESVCIDSINYILGPHPNQQIDIKSYVCAGGMQGQHISPWDTGGVLAVSQSVAGDIPRFFGVGVRAMSSGVDFIADVFTRISYHLEWIMDTIANESV</sequence>
<reference evidence="5" key="1">
    <citation type="journal article" date="2016" name="BMC Genomics">
        <title>Seminal fluid protein genes of the brown planthopper, Nilaparvata lugens.</title>
        <authorList>
            <person name="Yu B."/>
            <person name="Li D.T."/>
            <person name="Lu J.B."/>
            <person name="Zhang W.X."/>
            <person name="Zhang C.X."/>
        </authorList>
    </citation>
    <scope>NUCLEOTIDE SEQUENCE</scope>
    <source>
        <strain evidence="5">NlSFP_secreted_comp36785</strain>
    </source>
</reference>
<evidence type="ECO:0000313" key="5">
    <source>
        <dbReference type="EMBL" id="APA33898.1"/>
    </source>
</evidence>